<feature type="domain" description="Metallo-beta-lactamase" evidence="3">
    <location>
        <begin position="54"/>
        <end position="237"/>
    </location>
</feature>
<dbReference type="AlphaFoldDB" id="A0A5A9W8U6"/>
<dbReference type="Proteomes" id="UP000325302">
    <property type="component" value="Unassembled WGS sequence"/>
</dbReference>
<evidence type="ECO:0000256" key="1">
    <source>
        <dbReference type="ARBA" id="ARBA00005250"/>
    </source>
</evidence>
<dbReference type="CDD" id="cd16282">
    <property type="entry name" value="metallo-hydrolase-like_MBL-fold"/>
    <property type="match status" value="1"/>
</dbReference>
<keyword evidence="5" id="KW-1185">Reference proteome</keyword>
<dbReference type="Pfam" id="PF00753">
    <property type="entry name" value="Lactamase_B"/>
    <property type="match status" value="1"/>
</dbReference>
<name>A0A5A9W8U6_9GAMM</name>
<dbReference type="InterPro" id="IPR036866">
    <property type="entry name" value="RibonucZ/Hydroxyglut_hydro"/>
</dbReference>
<dbReference type="GO" id="GO:0016787">
    <property type="term" value="F:hydrolase activity"/>
    <property type="evidence" value="ECO:0007669"/>
    <property type="project" value="UniProtKB-KW"/>
</dbReference>
<evidence type="ECO:0000256" key="2">
    <source>
        <dbReference type="SAM" id="SignalP"/>
    </source>
</evidence>
<keyword evidence="4" id="KW-0378">Hydrolase</keyword>
<proteinExistence type="inferred from homology"/>
<protein>
    <submittedName>
        <fullName evidence="4">Quinoprotein relay system zinc metallohydrolase 1</fullName>
    </submittedName>
</protein>
<dbReference type="SMART" id="SM00849">
    <property type="entry name" value="Lactamase_B"/>
    <property type="match status" value="1"/>
</dbReference>
<keyword evidence="2" id="KW-0732">Signal</keyword>
<dbReference type="InterPro" id="IPR030811">
    <property type="entry name" value="SoxH-rel_PQQ_1"/>
</dbReference>
<dbReference type="SUPFAM" id="SSF56281">
    <property type="entry name" value="Metallo-hydrolase/oxidoreductase"/>
    <property type="match status" value="1"/>
</dbReference>
<sequence length="311" mass="34911">MPTLITWLLALMCAALSSASWALNYDLQPRQIAENTWVVIGTTEDFSRQNGGDIVNSAFIVTSEGVIVLDSGPSRRYGEALKQKITEITDQPILKVINSHHHPDHFFGNQAFLPAPILSLEATQRLIAERGETYAENMYRLVGDWMRGTEVVVPTQTIQPGVEEIGGHRFEWFAFSGHSGERADLVLLDHTTGVLFPFDLVFYQRAATTPDTPGLEIWLQDLERLAQMEFRQMLPGHGEVVSDLTALKQTSAYLAWLHETLQGAAAEGLSSSEVMRLPIPQAFSELAQVRQEFERSVTHLYRHYEQAVFTQ</sequence>
<dbReference type="GO" id="GO:0017001">
    <property type="term" value="P:antibiotic catabolic process"/>
    <property type="evidence" value="ECO:0007669"/>
    <property type="project" value="UniProtKB-ARBA"/>
</dbReference>
<dbReference type="PANTHER" id="PTHR42951:SF4">
    <property type="entry name" value="ACYL-COENZYME A THIOESTERASE MBLAC2"/>
    <property type="match status" value="1"/>
</dbReference>
<dbReference type="InterPro" id="IPR001279">
    <property type="entry name" value="Metallo-B-lactamas"/>
</dbReference>
<dbReference type="RefSeq" id="WP_149389678.1">
    <property type="nucleotide sequence ID" value="NZ_SMRS01000001.1"/>
</dbReference>
<evidence type="ECO:0000313" key="4">
    <source>
        <dbReference type="EMBL" id="KAA0876429.1"/>
    </source>
</evidence>
<dbReference type="InterPro" id="IPR050855">
    <property type="entry name" value="NDM-1-like"/>
</dbReference>
<organism evidence="4 5">
    <name type="scientific">Nitrincola tapanii</name>
    <dbReference type="NCBI Taxonomy" id="1708751"/>
    <lineage>
        <taxon>Bacteria</taxon>
        <taxon>Pseudomonadati</taxon>
        <taxon>Pseudomonadota</taxon>
        <taxon>Gammaproteobacteria</taxon>
        <taxon>Oceanospirillales</taxon>
        <taxon>Oceanospirillaceae</taxon>
        <taxon>Nitrincola</taxon>
    </lineage>
</organism>
<accession>A0A5A9W8U6</accession>
<dbReference type="Gene3D" id="3.60.15.10">
    <property type="entry name" value="Ribonuclease Z/Hydroxyacylglutathione hydrolase-like"/>
    <property type="match status" value="1"/>
</dbReference>
<feature type="chain" id="PRO_5023057077" evidence="2">
    <location>
        <begin position="23"/>
        <end position="311"/>
    </location>
</feature>
<evidence type="ECO:0000313" key="5">
    <source>
        <dbReference type="Proteomes" id="UP000325302"/>
    </source>
</evidence>
<comment type="similarity">
    <text evidence="1">Belongs to the metallo-beta-lactamase superfamily. Class-B beta-lactamase family.</text>
</comment>
<comment type="caution">
    <text evidence="4">The sequence shown here is derived from an EMBL/GenBank/DDBJ whole genome shotgun (WGS) entry which is preliminary data.</text>
</comment>
<dbReference type="EMBL" id="SMRS01000001">
    <property type="protein sequence ID" value="KAA0876429.1"/>
    <property type="molecule type" value="Genomic_DNA"/>
</dbReference>
<dbReference type="PANTHER" id="PTHR42951">
    <property type="entry name" value="METALLO-BETA-LACTAMASE DOMAIN-CONTAINING"/>
    <property type="match status" value="1"/>
</dbReference>
<reference evidence="4 5" key="1">
    <citation type="submission" date="2019-03" db="EMBL/GenBank/DDBJ databases">
        <title>Nitrincola sp. nov. isolated from an Indian soda lake.</title>
        <authorList>
            <person name="Joshi A."/>
            <person name="Thite S.V."/>
            <person name="Joseph N."/>
            <person name="Dhotre D."/>
            <person name="Moorthy M."/>
            <person name="Shouche Y.S."/>
        </authorList>
    </citation>
    <scope>NUCLEOTIDE SEQUENCE [LARGE SCALE GENOMIC DNA]</scope>
    <source>
        <strain evidence="4 5">MEB193</strain>
    </source>
</reference>
<gene>
    <name evidence="4" type="ORF">E1H14_01505</name>
</gene>
<evidence type="ECO:0000259" key="3">
    <source>
        <dbReference type="SMART" id="SM00849"/>
    </source>
</evidence>
<dbReference type="OrthoDB" id="9769598at2"/>
<feature type="signal peptide" evidence="2">
    <location>
        <begin position="1"/>
        <end position="22"/>
    </location>
</feature>
<dbReference type="NCBIfam" id="TIGR04558">
    <property type="entry name" value="SoxH_rel_PQQ_1"/>
    <property type="match status" value="1"/>
</dbReference>